<feature type="region of interest" description="Disordered" evidence="1">
    <location>
        <begin position="316"/>
        <end position="338"/>
    </location>
</feature>
<proteinExistence type="predicted"/>
<protein>
    <submittedName>
        <fullName evidence="2">Uncharacterized protein</fullName>
    </submittedName>
</protein>
<sequence>MYVVRRWVAVAALFASTIGARDTRAETTLPILLAEGDREGLAADASVLRLAEDARPSDLYPAFAREGRYRSLALPVAAPPAAVTVRLRSELFGGTAIRLHLRTRAGTRWQPWEDVTHARRVGLGRPAQAIQIRAVLLGSSAASPIIREISVELEGVLIGARSLSAATTFRVYATREGLVGRRTANGHRIATRDRFVALPSWRVLNSRGERDYEVRVTYGERSVVLPIWDVGPWNTRDDYWSSTREMWQDLPRGMPQAQAAVQLGHNGGRDQFGRRPNLPNGIDIADGAFWDDLGLRSHAWVDVTFLWLEDASPLPTPTPGGSAAGTPPPLSADETDTTPPVAVMTKAVKVGPGRYFLRWYGKDESSGVDRYDVQVRHGADGKWAMLLGAEPTEEVLYKTSGSRPSPAFRVRAHDKAGNVGEFSTPMEPAVKR</sequence>
<evidence type="ECO:0000256" key="1">
    <source>
        <dbReference type="SAM" id="MobiDB-lite"/>
    </source>
</evidence>
<organism evidence="2">
    <name type="scientific">uncultured Chloroflexia bacterium</name>
    <dbReference type="NCBI Taxonomy" id="1672391"/>
    <lineage>
        <taxon>Bacteria</taxon>
        <taxon>Bacillati</taxon>
        <taxon>Chloroflexota</taxon>
        <taxon>Chloroflexia</taxon>
        <taxon>environmental samples</taxon>
    </lineage>
</organism>
<dbReference type="AlphaFoldDB" id="A0A6J4IZH9"/>
<dbReference type="EMBL" id="CADCTK010000564">
    <property type="protein sequence ID" value="CAA9263656.1"/>
    <property type="molecule type" value="Genomic_DNA"/>
</dbReference>
<name>A0A6J4IZH9_9CHLR</name>
<reference evidence="2" key="1">
    <citation type="submission" date="2020-02" db="EMBL/GenBank/DDBJ databases">
        <authorList>
            <person name="Meier V. D."/>
        </authorList>
    </citation>
    <scope>NUCLEOTIDE SEQUENCE</scope>
    <source>
        <strain evidence="2">AVDCRST_MAG26</strain>
    </source>
</reference>
<accession>A0A6J4IZH9</accession>
<evidence type="ECO:0000313" key="2">
    <source>
        <dbReference type="EMBL" id="CAA9263656.1"/>
    </source>
</evidence>
<gene>
    <name evidence="2" type="ORF">AVDCRST_MAG26-2457</name>
</gene>